<dbReference type="AlphaFoldDB" id="A0A9W6GYB2"/>
<evidence type="ECO:0000313" key="2">
    <source>
        <dbReference type="Proteomes" id="UP001144323"/>
    </source>
</evidence>
<dbReference type="RefSeq" id="WP_281805944.1">
    <property type="nucleotide sequence ID" value="NZ_BSEC01000002.1"/>
</dbReference>
<accession>A0A9W6GYB2</accession>
<protein>
    <submittedName>
        <fullName evidence="1">Uncharacterized protein</fullName>
    </submittedName>
</protein>
<gene>
    <name evidence="1" type="ORF">LMG27198_42290</name>
</gene>
<reference evidence="1" key="1">
    <citation type="journal article" date="2023" name="Int. J. Syst. Evol. Microbiol.">
        <title>Methylocystis iwaonis sp. nov., a type II methane-oxidizing bacterium from surface soil of a rice paddy field in Japan, and emended description of the genus Methylocystis (ex Whittenbury et al. 1970) Bowman et al. 1993.</title>
        <authorList>
            <person name="Kaise H."/>
            <person name="Sawadogo J.B."/>
            <person name="Alam M.S."/>
            <person name="Ueno C."/>
            <person name="Dianou D."/>
            <person name="Shinjo R."/>
            <person name="Asakawa S."/>
        </authorList>
    </citation>
    <scope>NUCLEOTIDE SEQUENCE</scope>
    <source>
        <strain evidence="1">LMG27198</strain>
    </source>
</reference>
<keyword evidence="2" id="KW-1185">Reference proteome</keyword>
<comment type="caution">
    <text evidence="1">The sequence shown here is derived from an EMBL/GenBank/DDBJ whole genome shotgun (WGS) entry which is preliminary data.</text>
</comment>
<proteinExistence type="predicted"/>
<sequence>MRQPDGHILDHIQTPGVEFLHVGFKFAPLAQIMSETNEEALSGAILA</sequence>
<evidence type="ECO:0000313" key="1">
    <source>
        <dbReference type="EMBL" id="GLI95237.1"/>
    </source>
</evidence>
<organism evidence="1 2">
    <name type="scientific">Methylocystis echinoides</name>
    <dbReference type="NCBI Taxonomy" id="29468"/>
    <lineage>
        <taxon>Bacteria</taxon>
        <taxon>Pseudomonadati</taxon>
        <taxon>Pseudomonadota</taxon>
        <taxon>Alphaproteobacteria</taxon>
        <taxon>Hyphomicrobiales</taxon>
        <taxon>Methylocystaceae</taxon>
        <taxon>Methylocystis</taxon>
    </lineage>
</organism>
<name>A0A9W6GYB2_9HYPH</name>
<dbReference type="EMBL" id="BSEC01000002">
    <property type="protein sequence ID" value="GLI95237.1"/>
    <property type="molecule type" value="Genomic_DNA"/>
</dbReference>
<dbReference type="Proteomes" id="UP001144323">
    <property type="component" value="Unassembled WGS sequence"/>
</dbReference>